<accession>A0A5Q2N419</accession>
<evidence type="ECO:0000313" key="2">
    <source>
        <dbReference type="Proteomes" id="UP000366051"/>
    </source>
</evidence>
<reference evidence="2" key="1">
    <citation type="submission" date="2019-11" db="EMBL/GenBank/DDBJ databases">
        <title>Genome sequence of Heliorestis convoluta strain HH, an alkaliphilic and minimalistic phototrophic bacterium from a soda lake in Egypt.</title>
        <authorList>
            <person name="Dewey E.D."/>
            <person name="Stokes L.M."/>
            <person name="Burchell B.M."/>
            <person name="Shaffer K.N."/>
            <person name="Huntington A.M."/>
            <person name="Baker J.M."/>
            <person name="Nadendla S."/>
            <person name="Giglio M.G."/>
            <person name="Touchman J.W."/>
            <person name="Blankenship R.E."/>
            <person name="Madigan M.T."/>
            <person name="Sattley W.M."/>
        </authorList>
    </citation>
    <scope>NUCLEOTIDE SEQUENCE [LARGE SCALE GENOMIC DNA]</scope>
    <source>
        <strain evidence="2">HH</strain>
    </source>
</reference>
<name>A0A5Q2N419_9FIRM</name>
<protein>
    <submittedName>
        <fullName evidence="1">Uncharacterized protein</fullName>
    </submittedName>
</protein>
<dbReference type="AlphaFoldDB" id="A0A5Q2N419"/>
<dbReference type="Proteomes" id="UP000366051">
    <property type="component" value="Chromosome"/>
</dbReference>
<dbReference type="EMBL" id="CP045875">
    <property type="protein sequence ID" value="QGG48052.1"/>
    <property type="molecule type" value="Genomic_DNA"/>
</dbReference>
<evidence type="ECO:0000313" key="1">
    <source>
        <dbReference type="EMBL" id="QGG48052.1"/>
    </source>
</evidence>
<dbReference type="KEGG" id="hcv:FTV88_1954"/>
<keyword evidence="2" id="KW-1185">Reference proteome</keyword>
<gene>
    <name evidence="1" type="ORF">FTV88_1954</name>
</gene>
<proteinExistence type="predicted"/>
<organism evidence="1 2">
    <name type="scientific">Heliorestis convoluta</name>
    <dbReference type="NCBI Taxonomy" id="356322"/>
    <lineage>
        <taxon>Bacteria</taxon>
        <taxon>Bacillati</taxon>
        <taxon>Bacillota</taxon>
        <taxon>Clostridia</taxon>
        <taxon>Eubacteriales</taxon>
        <taxon>Heliobacteriaceae</taxon>
        <taxon>Heliorestis</taxon>
    </lineage>
</organism>
<sequence>MVCDGWHWKCKISQSNNTIKKVVGSVEPPPNGDADIKELLIEMEAEINDKYGHEIYRCAKCGEFYERFYLRLNFSEGSYEVAYKKMFNSLPDIESLKIKGIVFGMSHKHCRLIVSTSQTFLNGKGLRPHLRGPLTDVSLEWVGHLGGE</sequence>